<dbReference type="GO" id="GO:0016301">
    <property type="term" value="F:kinase activity"/>
    <property type="evidence" value="ECO:0007669"/>
    <property type="project" value="UniProtKB-KW"/>
</dbReference>
<protein>
    <submittedName>
        <fullName evidence="2">Sugar (Pentulose and hexulose) kinase</fullName>
    </submittedName>
</protein>
<dbReference type="InterPro" id="IPR043129">
    <property type="entry name" value="ATPase_NBD"/>
</dbReference>
<keyword evidence="2" id="KW-0808">Transferase</keyword>
<dbReference type="PATRIC" id="fig|1123069.3.peg.798"/>
<dbReference type="RefSeq" id="WP_021096933.1">
    <property type="nucleotide sequence ID" value="NZ_KE557320.1"/>
</dbReference>
<organism evidence="2 3">
    <name type="scientific">Rubellimicrobium thermophilum DSM 16684</name>
    <dbReference type="NCBI Taxonomy" id="1123069"/>
    <lineage>
        <taxon>Bacteria</taxon>
        <taxon>Pseudomonadati</taxon>
        <taxon>Pseudomonadota</taxon>
        <taxon>Alphaproteobacteria</taxon>
        <taxon>Rhodobacterales</taxon>
        <taxon>Roseobacteraceae</taxon>
        <taxon>Rubellimicrobium</taxon>
    </lineage>
</organism>
<dbReference type="Pfam" id="PF00370">
    <property type="entry name" value="FGGY_N"/>
    <property type="match status" value="1"/>
</dbReference>
<evidence type="ECO:0000313" key="2">
    <source>
        <dbReference type="EMBL" id="EPX87159.1"/>
    </source>
</evidence>
<dbReference type="AlphaFoldDB" id="S9SLB3"/>
<comment type="caution">
    <text evidence="2">The sequence shown here is derived from an EMBL/GenBank/DDBJ whole genome shotgun (WGS) entry which is preliminary data.</text>
</comment>
<keyword evidence="2" id="KW-0418">Kinase</keyword>
<dbReference type="Gene3D" id="3.30.420.40">
    <property type="match status" value="1"/>
</dbReference>
<dbReference type="HOGENOM" id="CLU_2685566_0_0_5"/>
<dbReference type="Proteomes" id="UP000015346">
    <property type="component" value="Unassembled WGS sequence"/>
</dbReference>
<dbReference type="STRING" id="1123069.ruthe_00830"/>
<dbReference type="EMBL" id="AOLV01000009">
    <property type="protein sequence ID" value="EPX87159.1"/>
    <property type="molecule type" value="Genomic_DNA"/>
</dbReference>
<evidence type="ECO:0000313" key="3">
    <source>
        <dbReference type="Proteomes" id="UP000015346"/>
    </source>
</evidence>
<dbReference type="SUPFAM" id="SSF53067">
    <property type="entry name" value="Actin-like ATPase domain"/>
    <property type="match status" value="1"/>
</dbReference>
<reference evidence="2 3" key="1">
    <citation type="journal article" date="2013" name="Stand. Genomic Sci.">
        <title>Genome sequence of the reddish-pigmented Rubellimicrobium thermophilum type strain (DSM 16684(T)), a member of the Roseobacter clade.</title>
        <authorList>
            <person name="Fiebig A."/>
            <person name="Riedel T."/>
            <person name="Gronow S."/>
            <person name="Petersen J."/>
            <person name="Klenk H.P."/>
            <person name="Goker M."/>
        </authorList>
    </citation>
    <scope>NUCLEOTIDE SEQUENCE [LARGE SCALE GENOMIC DNA]</scope>
    <source>
        <strain evidence="2 3">DSM 16684</strain>
    </source>
</reference>
<dbReference type="GO" id="GO:0005975">
    <property type="term" value="P:carbohydrate metabolic process"/>
    <property type="evidence" value="ECO:0007669"/>
    <property type="project" value="InterPro"/>
</dbReference>
<sequence>MTPVTMGIDIGTFESKGVLVDTATGALLAEARRPHEMQVPQPGWAEHRAEEDWWAPSSISPAPCWIAPACPARR</sequence>
<proteinExistence type="predicted"/>
<feature type="domain" description="Carbohydrate kinase FGGY N-terminal" evidence="1">
    <location>
        <begin position="5"/>
        <end position="54"/>
    </location>
</feature>
<keyword evidence="3" id="KW-1185">Reference proteome</keyword>
<evidence type="ECO:0000259" key="1">
    <source>
        <dbReference type="Pfam" id="PF00370"/>
    </source>
</evidence>
<accession>S9SLB3</accession>
<dbReference type="InterPro" id="IPR018484">
    <property type="entry name" value="FGGY_N"/>
</dbReference>
<gene>
    <name evidence="2" type="ORF">ruthe_00830</name>
</gene>
<name>S9SLB3_9RHOB</name>